<protein>
    <recommendedName>
        <fullName evidence="2">Cell division protein ZapA</fullName>
    </recommendedName>
    <alternativeName>
        <fullName evidence="9">Z ring-associated protein ZapA</fullName>
    </alternativeName>
</protein>
<evidence type="ECO:0000256" key="9">
    <source>
        <dbReference type="ARBA" id="ARBA00033158"/>
    </source>
</evidence>
<comment type="function">
    <text evidence="7">Activator of cell division through the inhibition of FtsZ GTPase activity, therefore promoting FtsZ assembly into bundles of protofilaments necessary for the formation of the division Z ring. It is recruited early at mid-cell but it is not essential for cell division.</text>
</comment>
<dbReference type="GO" id="GO:0043093">
    <property type="term" value="P:FtsZ-dependent cytokinesis"/>
    <property type="evidence" value="ECO:0007669"/>
    <property type="project" value="TreeGrafter"/>
</dbReference>
<feature type="coiled-coil region" evidence="10">
    <location>
        <begin position="56"/>
        <end position="90"/>
    </location>
</feature>
<comment type="subcellular location">
    <subcellularLocation>
        <location evidence="1">Cytoplasm</location>
    </subcellularLocation>
</comment>
<dbReference type="GO" id="GO:0030428">
    <property type="term" value="C:cell septum"/>
    <property type="evidence" value="ECO:0007669"/>
    <property type="project" value="TreeGrafter"/>
</dbReference>
<sequence>MAQVSIEVNGRPYAVGCEDGQEHHLQELGRMFDQQVRHVSADMGQLGDTRLFLMGALLLADELADARNRLAALQVEVGKLQADRSRLETRAVAALETAARRIEKLASDEAA</sequence>
<comment type="subunit">
    <text evidence="8">Homodimer. Interacts with FtsZ.</text>
</comment>
<dbReference type="Gene3D" id="3.30.160.880">
    <property type="entry name" value="Cell division protein ZapA protomer, N-terminal domain"/>
    <property type="match status" value="1"/>
</dbReference>
<dbReference type="PANTHER" id="PTHR34981:SF1">
    <property type="entry name" value="CELL DIVISION PROTEIN ZAPA"/>
    <property type="match status" value="1"/>
</dbReference>
<evidence type="ECO:0000256" key="5">
    <source>
        <dbReference type="ARBA" id="ARBA00023210"/>
    </source>
</evidence>
<dbReference type="PANTHER" id="PTHR34981">
    <property type="entry name" value="CELL DIVISION PROTEIN ZAPA"/>
    <property type="match status" value="1"/>
</dbReference>
<evidence type="ECO:0000256" key="8">
    <source>
        <dbReference type="ARBA" id="ARBA00026068"/>
    </source>
</evidence>
<evidence type="ECO:0000313" key="12">
    <source>
        <dbReference type="Proteomes" id="UP000001868"/>
    </source>
</evidence>
<keyword evidence="3" id="KW-0963">Cytoplasm</keyword>
<dbReference type="SUPFAM" id="SSF102829">
    <property type="entry name" value="Cell division protein ZapA-like"/>
    <property type="match status" value="1"/>
</dbReference>
<dbReference type="GO" id="GO:0005829">
    <property type="term" value="C:cytosol"/>
    <property type="evidence" value="ECO:0007669"/>
    <property type="project" value="TreeGrafter"/>
</dbReference>
<dbReference type="Proteomes" id="UP000001868">
    <property type="component" value="Chromosome"/>
</dbReference>
<dbReference type="GO" id="GO:0000917">
    <property type="term" value="P:division septum assembly"/>
    <property type="evidence" value="ECO:0007669"/>
    <property type="project" value="UniProtKB-KW"/>
</dbReference>
<evidence type="ECO:0000256" key="10">
    <source>
        <dbReference type="SAM" id="Coils"/>
    </source>
</evidence>
<proteinExistence type="predicted"/>
<evidence type="ECO:0000313" key="11">
    <source>
        <dbReference type="EMBL" id="ACG79597.1"/>
    </source>
</evidence>
<gene>
    <name evidence="11" type="ordered locus">PHZ_c3188</name>
</gene>
<evidence type="ECO:0000256" key="4">
    <source>
        <dbReference type="ARBA" id="ARBA00022618"/>
    </source>
</evidence>
<dbReference type="GO" id="GO:0000921">
    <property type="term" value="P:septin ring assembly"/>
    <property type="evidence" value="ECO:0007669"/>
    <property type="project" value="TreeGrafter"/>
</dbReference>
<dbReference type="KEGG" id="pzu:PHZ_c3188"/>
<evidence type="ECO:0000256" key="2">
    <source>
        <dbReference type="ARBA" id="ARBA00015195"/>
    </source>
</evidence>
<evidence type="ECO:0000256" key="7">
    <source>
        <dbReference type="ARBA" id="ARBA00024910"/>
    </source>
</evidence>
<dbReference type="Pfam" id="PF05164">
    <property type="entry name" value="ZapA"/>
    <property type="match status" value="1"/>
</dbReference>
<evidence type="ECO:0000256" key="3">
    <source>
        <dbReference type="ARBA" id="ARBA00022490"/>
    </source>
</evidence>
<dbReference type="STRING" id="450851.PHZ_c3188"/>
<dbReference type="InterPro" id="IPR036192">
    <property type="entry name" value="Cell_div_ZapA-like_sf"/>
</dbReference>
<dbReference type="InterPro" id="IPR042233">
    <property type="entry name" value="Cell_div_ZapA_N"/>
</dbReference>
<dbReference type="EMBL" id="CP000747">
    <property type="protein sequence ID" value="ACG79597.1"/>
    <property type="molecule type" value="Genomic_DNA"/>
</dbReference>
<keyword evidence="5" id="KW-0717">Septation</keyword>
<dbReference type="OrthoDB" id="9797575at2"/>
<evidence type="ECO:0000256" key="6">
    <source>
        <dbReference type="ARBA" id="ARBA00023306"/>
    </source>
</evidence>
<dbReference type="InterPro" id="IPR007838">
    <property type="entry name" value="Cell_div_ZapA-like"/>
</dbReference>
<dbReference type="HOGENOM" id="CLU_133828_2_0_5"/>
<evidence type="ECO:0000256" key="1">
    <source>
        <dbReference type="ARBA" id="ARBA00004496"/>
    </source>
</evidence>
<dbReference type="GO" id="GO:0032153">
    <property type="term" value="C:cell division site"/>
    <property type="evidence" value="ECO:0007669"/>
    <property type="project" value="TreeGrafter"/>
</dbReference>
<keyword evidence="4" id="KW-0132">Cell division</keyword>
<keyword evidence="10" id="KW-0175">Coiled coil</keyword>
<accession>B4RAJ9</accession>
<dbReference type="RefSeq" id="WP_012523735.1">
    <property type="nucleotide sequence ID" value="NC_011144.1"/>
</dbReference>
<keyword evidence="6" id="KW-0131">Cell cycle</keyword>
<dbReference type="AlphaFoldDB" id="B4RAJ9"/>
<organism evidence="11 12">
    <name type="scientific">Phenylobacterium zucineum (strain HLK1)</name>
    <dbReference type="NCBI Taxonomy" id="450851"/>
    <lineage>
        <taxon>Bacteria</taxon>
        <taxon>Pseudomonadati</taxon>
        <taxon>Pseudomonadota</taxon>
        <taxon>Alphaproteobacteria</taxon>
        <taxon>Caulobacterales</taxon>
        <taxon>Caulobacteraceae</taxon>
        <taxon>Phenylobacterium</taxon>
    </lineage>
</organism>
<reference evidence="11 12" key="1">
    <citation type="journal article" date="2008" name="BMC Genomics">
        <title>Complete genome of Phenylobacterium zucineum - a novel facultative intracellular bacterium isolated from human erythroleukemia cell line K562.</title>
        <authorList>
            <person name="Luo Y."/>
            <person name="Xu X."/>
            <person name="Ding Z."/>
            <person name="Liu Z."/>
            <person name="Zhang B."/>
            <person name="Yan Z."/>
            <person name="Sun J."/>
            <person name="Hu S."/>
            <person name="Hu X."/>
        </authorList>
    </citation>
    <scope>NUCLEOTIDE SEQUENCE [LARGE SCALE GENOMIC DNA]</scope>
    <source>
        <strain evidence="11 12">HLK1</strain>
    </source>
</reference>
<keyword evidence="12" id="KW-1185">Reference proteome</keyword>
<dbReference type="eggNOG" id="COG3027">
    <property type="taxonomic scope" value="Bacteria"/>
</dbReference>
<name>B4RAJ9_PHEZH</name>